<comment type="caution">
    <text evidence="1">The sequence shown here is derived from an EMBL/GenBank/DDBJ whole genome shotgun (WGS) entry which is preliminary data.</text>
</comment>
<protein>
    <recommendedName>
        <fullName evidence="3">Helix-turn-helix domain-containing protein</fullName>
    </recommendedName>
</protein>
<dbReference type="EMBL" id="JAPDHW010000016">
    <property type="protein sequence ID" value="MCW3170269.1"/>
    <property type="molecule type" value="Genomic_DNA"/>
</dbReference>
<name>A0ABT3I2I5_9FLAO</name>
<organism evidence="1 2">
    <name type="scientific">Chryseobacterium kimseyorum</name>
    <dbReference type="NCBI Taxonomy" id="2984028"/>
    <lineage>
        <taxon>Bacteria</taxon>
        <taxon>Pseudomonadati</taxon>
        <taxon>Bacteroidota</taxon>
        <taxon>Flavobacteriia</taxon>
        <taxon>Flavobacteriales</taxon>
        <taxon>Weeksellaceae</taxon>
        <taxon>Chryseobacterium group</taxon>
        <taxon>Chryseobacterium</taxon>
    </lineage>
</organism>
<dbReference type="RefSeq" id="WP_264751423.1">
    <property type="nucleotide sequence ID" value="NZ_JAPDHW010000016.1"/>
</dbReference>
<accession>A0ABT3I2I5</accession>
<proteinExistence type="predicted"/>
<evidence type="ECO:0000313" key="2">
    <source>
        <dbReference type="Proteomes" id="UP001163731"/>
    </source>
</evidence>
<gene>
    <name evidence="1" type="ORF">OMO38_17205</name>
</gene>
<evidence type="ECO:0000313" key="1">
    <source>
        <dbReference type="EMBL" id="MCW3170269.1"/>
    </source>
</evidence>
<keyword evidence="2" id="KW-1185">Reference proteome</keyword>
<sequence length="216" mass="25533">MYYLELIQRFWDFNQKNQIGATGISMYLFLLKTGYDNNRYDFHISDVAMSKTLGLTRKTIKSTKEKLAKFGLIEFKSQNGIPGYYRLMLNYPLQIAEPIKVAQSNIEKNAVFPRTQNVEILTSIQQLVPKVDHKKIPSYEEFIEYAETLETYDTELELRVKEKYEDWLRKGWRNNSNRPLTNWKSSIKSILPYMKNRDHEHQLSVSVIPSIERPKI</sequence>
<evidence type="ECO:0008006" key="3">
    <source>
        <dbReference type="Google" id="ProtNLM"/>
    </source>
</evidence>
<dbReference type="Proteomes" id="UP001163731">
    <property type="component" value="Unassembled WGS sequence"/>
</dbReference>
<reference evidence="1" key="1">
    <citation type="submission" date="2022-10" db="EMBL/GenBank/DDBJ databases">
        <title>Chryseobacterium babae sp. nov. isolated from the gut of the beetle Oryctes rhinoceros, and Chryseobacterium kimseyorum sp. nov., isolated from a stick insect rearing cage.</title>
        <authorList>
            <person name="Shelomi M."/>
            <person name="Han C.-J."/>
            <person name="Chen W.-M."/>
            <person name="Chen H.-K."/>
            <person name="Liaw S.-J."/>
            <person name="Muhle E."/>
            <person name="Clermont D."/>
        </authorList>
    </citation>
    <scope>NUCLEOTIDE SEQUENCE</scope>
    <source>
        <strain evidence="1">09-1422</strain>
    </source>
</reference>